<dbReference type="WBParaSite" id="BTMF_0000558001-mRNA-1">
    <property type="protein sequence ID" value="BTMF_0000558001-mRNA-1"/>
    <property type="gene ID" value="BTMF_0000558001"/>
</dbReference>
<proteinExistence type="predicted"/>
<dbReference type="AlphaFoldDB" id="A0A0R3QGS4"/>
<accession>A0A0R3QGS4</accession>
<organism evidence="3">
    <name type="scientific">Brugia timori</name>
    <dbReference type="NCBI Taxonomy" id="42155"/>
    <lineage>
        <taxon>Eukaryota</taxon>
        <taxon>Metazoa</taxon>
        <taxon>Ecdysozoa</taxon>
        <taxon>Nematoda</taxon>
        <taxon>Chromadorea</taxon>
        <taxon>Rhabditida</taxon>
        <taxon>Spirurina</taxon>
        <taxon>Spiruromorpha</taxon>
        <taxon>Filarioidea</taxon>
        <taxon>Onchocercidae</taxon>
        <taxon>Brugia</taxon>
    </lineage>
</organism>
<dbReference type="EMBL" id="UZAG01004973">
    <property type="protein sequence ID" value="VDO17373.1"/>
    <property type="molecule type" value="Genomic_DNA"/>
</dbReference>
<name>A0A0R3QGS4_9BILA</name>
<protein>
    <submittedName>
        <fullName evidence="1 3">Uncharacterized protein</fullName>
    </submittedName>
</protein>
<sequence>MSSKLMNKLKIGHSKSTNIIVDQTSKVSELSSPILKTSLSHHHQHSITTRSSEKPIFTIDEQSSGLSSPPLSVAKPASNYQSSFRENEINTKCAYLFRGDSLYNSKQPDPDPESLDNQVERVYVYDPFCPIHGSRRRMISRRTRIRDFDYHLTSIESVDDTEPSGVILLRNENLYFNFSIYKIYKISKK</sequence>
<dbReference type="Proteomes" id="UP000280834">
    <property type="component" value="Unassembled WGS sequence"/>
</dbReference>
<evidence type="ECO:0000313" key="3">
    <source>
        <dbReference type="WBParaSite" id="BTMF_0000558001-mRNA-1"/>
    </source>
</evidence>
<keyword evidence="2" id="KW-1185">Reference proteome</keyword>
<gene>
    <name evidence="1" type="ORF">BTMF_LOCUS4855</name>
</gene>
<evidence type="ECO:0000313" key="1">
    <source>
        <dbReference type="EMBL" id="VDO17373.1"/>
    </source>
</evidence>
<reference evidence="3" key="1">
    <citation type="submission" date="2017-02" db="UniProtKB">
        <authorList>
            <consortium name="WormBaseParasite"/>
        </authorList>
    </citation>
    <scope>IDENTIFICATION</scope>
</reference>
<dbReference type="STRING" id="42155.A0A0R3QGS4"/>
<reference evidence="1 2" key="2">
    <citation type="submission" date="2018-11" db="EMBL/GenBank/DDBJ databases">
        <authorList>
            <consortium name="Pathogen Informatics"/>
        </authorList>
    </citation>
    <scope>NUCLEOTIDE SEQUENCE [LARGE SCALE GENOMIC DNA]</scope>
</reference>
<evidence type="ECO:0000313" key="2">
    <source>
        <dbReference type="Proteomes" id="UP000280834"/>
    </source>
</evidence>